<feature type="transmembrane region" description="Helical" evidence="2">
    <location>
        <begin position="41"/>
        <end position="60"/>
    </location>
</feature>
<keyword evidence="3" id="KW-1185">Reference proteome</keyword>
<gene>
    <name evidence="4" type="primary">LOC6900678</name>
</gene>
<organism evidence="3 4">
    <name type="scientific">Drosophila pseudoobscura pseudoobscura</name>
    <name type="common">Fruit fly</name>
    <dbReference type="NCBI Taxonomy" id="46245"/>
    <lineage>
        <taxon>Eukaryota</taxon>
        <taxon>Metazoa</taxon>
        <taxon>Ecdysozoa</taxon>
        <taxon>Arthropoda</taxon>
        <taxon>Hexapoda</taxon>
        <taxon>Insecta</taxon>
        <taxon>Pterygota</taxon>
        <taxon>Neoptera</taxon>
        <taxon>Endopterygota</taxon>
        <taxon>Diptera</taxon>
        <taxon>Brachycera</taxon>
        <taxon>Muscomorpha</taxon>
        <taxon>Ephydroidea</taxon>
        <taxon>Drosophilidae</taxon>
        <taxon>Drosophila</taxon>
        <taxon>Sophophora</taxon>
    </lineage>
</organism>
<proteinExistence type="predicted"/>
<evidence type="ECO:0000313" key="4">
    <source>
        <dbReference type="RefSeq" id="XP_002135042.2"/>
    </source>
</evidence>
<name>A0A6I8V0V1_DROPS</name>
<dbReference type="KEGG" id="dpo:6900678"/>
<dbReference type="AlphaFoldDB" id="A0A6I8V0V1"/>
<accession>A0A6I8V0V1</accession>
<keyword evidence="2" id="KW-0812">Transmembrane</keyword>
<dbReference type="RefSeq" id="XP_002135042.2">
    <property type="nucleotide sequence ID" value="XM_002135006.2"/>
</dbReference>
<feature type="coiled-coil region" evidence="1">
    <location>
        <begin position="104"/>
        <end position="131"/>
    </location>
</feature>
<evidence type="ECO:0000313" key="3">
    <source>
        <dbReference type="Proteomes" id="UP000001819"/>
    </source>
</evidence>
<dbReference type="Proteomes" id="UP000001819">
    <property type="component" value="Chromosome X"/>
</dbReference>
<evidence type="ECO:0000256" key="1">
    <source>
        <dbReference type="SAM" id="Coils"/>
    </source>
</evidence>
<feature type="transmembrane region" description="Helical" evidence="2">
    <location>
        <begin position="137"/>
        <end position="155"/>
    </location>
</feature>
<keyword evidence="2" id="KW-0472">Membrane</keyword>
<evidence type="ECO:0000256" key="2">
    <source>
        <dbReference type="SAM" id="Phobius"/>
    </source>
</evidence>
<dbReference type="InParanoid" id="A0A6I8V0V1"/>
<keyword evidence="1" id="KW-0175">Coiled coil</keyword>
<keyword evidence="2" id="KW-1133">Transmembrane helix</keyword>
<sequence>MVLHVCAVIQPTVEAHAKINWNSLIVDRSLCLNVSYQYRTLMLARALLYSLLAMIGLWYGRHRDSVERAEYRQALLDERVRSTNMRMKSSSQLVTAHEVIAEWVRRQKATKEELEMDEATLDAELDQTEGSYFPWRTFFYFALPWTLTFVVSGVLNYGRLYFVIQHFCLTYWQTVSLYVNIQMLFLRHMTAALVDACWRQFFGSVDDPSIRTINHITFETHLLAAE</sequence>
<protein>
    <submittedName>
        <fullName evidence="4">Uncharacterized protein</fullName>
    </submittedName>
</protein>
<reference evidence="4" key="1">
    <citation type="submission" date="2025-08" db="UniProtKB">
        <authorList>
            <consortium name="RefSeq"/>
        </authorList>
    </citation>
    <scope>IDENTIFICATION</scope>
    <source>
        <strain evidence="4">MV-25-SWS-2005</strain>
        <tissue evidence="4">Whole body</tissue>
    </source>
</reference>